<evidence type="ECO:0000313" key="2">
    <source>
        <dbReference type="EMBL" id="MDA3627757.1"/>
    </source>
</evidence>
<keyword evidence="1" id="KW-0472">Membrane</keyword>
<keyword evidence="1" id="KW-1133">Transmembrane helix</keyword>
<feature type="transmembrane region" description="Helical" evidence="1">
    <location>
        <begin position="158"/>
        <end position="178"/>
    </location>
</feature>
<keyword evidence="1" id="KW-0812">Transmembrane</keyword>
<comment type="caution">
    <text evidence="2">The sequence shown here is derived from an EMBL/GenBank/DDBJ whole genome shotgun (WGS) entry which is preliminary data.</text>
</comment>
<proteinExistence type="predicted"/>
<dbReference type="Proteomes" id="UP001210380">
    <property type="component" value="Unassembled WGS sequence"/>
</dbReference>
<feature type="transmembrane region" description="Helical" evidence="1">
    <location>
        <begin position="129"/>
        <end position="146"/>
    </location>
</feature>
<feature type="transmembrane region" description="Helical" evidence="1">
    <location>
        <begin position="48"/>
        <end position="73"/>
    </location>
</feature>
<evidence type="ECO:0000313" key="3">
    <source>
        <dbReference type="Proteomes" id="UP001210380"/>
    </source>
</evidence>
<dbReference type="EMBL" id="JAQGLA010000033">
    <property type="protein sequence ID" value="MDA3627757.1"/>
    <property type="molecule type" value="Genomic_DNA"/>
</dbReference>
<dbReference type="RefSeq" id="WP_270950449.1">
    <property type="nucleotide sequence ID" value="NZ_JAQGLA010000033.1"/>
</dbReference>
<evidence type="ECO:0000256" key="1">
    <source>
        <dbReference type="SAM" id="Phobius"/>
    </source>
</evidence>
<protein>
    <submittedName>
        <fullName evidence="2">Uncharacterized protein</fullName>
    </submittedName>
</protein>
<name>A0ABT4V1C6_9PSEU</name>
<sequence>MVVDRYVLQRVRLYALNNPKRYAALSCSIGGLLVGLISALAPGGRVELPWFVLALHVVIVGSLWAGVMAVFLVKLFRRMGPLPPDTDLVRMRAAQQLVNKGVLGADPATNALAAQLAEQALSVARRKKLATVVFSVLAVLSAFLVVQEIRNGNAGAAVFYGAGALFFLLMLTAGQAWADRRYRNAAQLRQAMTRAPAAGQGDECPPNPA</sequence>
<organism evidence="2 3">
    <name type="scientific">Saccharopolyspora oryzae</name>
    <dbReference type="NCBI Taxonomy" id="2997343"/>
    <lineage>
        <taxon>Bacteria</taxon>
        <taxon>Bacillati</taxon>
        <taxon>Actinomycetota</taxon>
        <taxon>Actinomycetes</taxon>
        <taxon>Pseudonocardiales</taxon>
        <taxon>Pseudonocardiaceae</taxon>
        <taxon>Saccharopolyspora</taxon>
    </lineage>
</organism>
<gene>
    <name evidence="2" type="ORF">OU415_20130</name>
</gene>
<feature type="transmembrane region" description="Helical" evidence="1">
    <location>
        <begin position="21"/>
        <end position="42"/>
    </location>
</feature>
<accession>A0ABT4V1C6</accession>
<reference evidence="2 3" key="1">
    <citation type="submission" date="2022-11" db="EMBL/GenBank/DDBJ databases">
        <title>Draft genome sequence of Saccharopolyspora sp. WRP15-2 isolated from rhizosphere soils of wild rice in Thailand.</title>
        <authorList>
            <person name="Duangmal K."/>
            <person name="Kammanee S."/>
            <person name="Muangham S."/>
        </authorList>
    </citation>
    <scope>NUCLEOTIDE SEQUENCE [LARGE SCALE GENOMIC DNA]</scope>
    <source>
        <strain evidence="2 3">WRP15-2</strain>
    </source>
</reference>
<keyword evidence="3" id="KW-1185">Reference proteome</keyword>